<proteinExistence type="predicted"/>
<comment type="caution">
    <text evidence="2">The sequence shown here is derived from an EMBL/GenBank/DDBJ whole genome shotgun (WGS) entry which is preliminary data.</text>
</comment>
<accession>A0AAV7Z579</accession>
<gene>
    <name evidence="2" type="ORF">M0812_19321</name>
</gene>
<dbReference type="InterPro" id="IPR003613">
    <property type="entry name" value="Ubox_domain"/>
</dbReference>
<evidence type="ECO:0000313" key="3">
    <source>
        <dbReference type="Proteomes" id="UP001146793"/>
    </source>
</evidence>
<organism evidence="2 3">
    <name type="scientific">Anaeramoeba flamelloides</name>
    <dbReference type="NCBI Taxonomy" id="1746091"/>
    <lineage>
        <taxon>Eukaryota</taxon>
        <taxon>Metamonada</taxon>
        <taxon>Anaeramoebidae</taxon>
        <taxon>Anaeramoeba</taxon>
    </lineage>
</organism>
<dbReference type="AlphaFoldDB" id="A0AAV7Z579"/>
<sequence>MKTIIIQFHFFILISMNRYTFKQPQSNYYENSEDSEDDIPEEVIKVPEEFLGPISFCLFKNPVKASDGFTYEQAEIEDWIDRCKKKYKAFFSNDKPTIKKHHTGL</sequence>
<dbReference type="EMBL" id="JANTQA010000036">
    <property type="protein sequence ID" value="KAJ3437247.1"/>
    <property type="molecule type" value="Genomic_DNA"/>
</dbReference>
<evidence type="ECO:0000259" key="1">
    <source>
        <dbReference type="PROSITE" id="PS51698"/>
    </source>
</evidence>
<dbReference type="GO" id="GO:0016567">
    <property type="term" value="P:protein ubiquitination"/>
    <property type="evidence" value="ECO:0007669"/>
    <property type="project" value="InterPro"/>
</dbReference>
<dbReference type="Pfam" id="PF04564">
    <property type="entry name" value="U-box"/>
    <property type="match status" value="1"/>
</dbReference>
<dbReference type="Proteomes" id="UP001146793">
    <property type="component" value="Unassembled WGS sequence"/>
</dbReference>
<dbReference type="Gene3D" id="3.30.40.10">
    <property type="entry name" value="Zinc/RING finger domain, C3HC4 (zinc finger)"/>
    <property type="match status" value="1"/>
</dbReference>
<dbReference type="InterPro" id="IPR013083">
    <property type="entry name" value="Znf_RING/FYVE/PHD"/>
</dbReference>
<dbReference type="PROSITE" id="PS51698">
    <property type="entry name" value="U_BOX"/>
    <property type="match status" value="1"/>
</dbReference>
<reference evidence="2" key="1">
    <citation type="submission" date="2022-08" db="EMBL/GenBank/DDBJ databases">
        <title>Novel sulphate-reducing endosymbionts in the free-living metamonad Anaeramoeba.</title>
        <authorList>
            <person name="Jerlstrom-Hultqvist J."/>
            <person name="Cepicka I."/>
            <person name="Gallot-Lavallee L."/>
            <person name="Salas-Leiva D."/>
            <person name="Curtis B.A."/>
            <person name="Zahonova K."/>
            <person name="Pipaliya S."/>
            <person name="Dacks J."/>
            <person name="Roger A.J."/>
        </authorList>
    </citation>
    <scope>NUCLEOTIDE SEQUENCE</scope>
    <source>
        <strain evidence="2">Busselton2</strain>
    </source>
</reference>
<dbReference type="GO" id="GO:0004842">
    <property type="term" value="F:ubiquitin-protein transferase activity"/>
    <property type="evidence" value="ECO:0007669"/>
    <property type="project" value="InterPro"/>
</dbReference>
<feature type="domain" description="U-box" evidence="1">
    <location>
        <begin position="45"/>
        <end position="105"/>
    </location>
</feature>
<dbReference type="SUPFAM" id="SSF57850">
    <property type="entry name" value="RING/U-box"/>
    <property type="match status" value="1"/>
</dbReference>
<protein>
    <submittedName>
        <fullName evidence="2">Wd repeat sam and u-box domain-containing protein</fullName>
    </submittedName>
</protein>
<evidence type="ECO:0000313" key="2">
    <source>
        <dbReference type="EMBL" id="KAJ3437247.1"/>
    </source>
</evidence>
<name>A0AAV7Z579_9EUKA</name>